<evidence type="ECO:0000256" key="4">
    <source>
        <dbReference type="SAM" id="Phobius"/>
    </source>
</evidence>
<dbReference type="GO" id="GO:0004519">
    <property type="term" value="F:endonuclease activity"/>
    <property type="evidence" value="ECO:0007669"/>
    <property type="project" value="UniProtKB-KW"/>
</dbReference>
<dbReference type="STRING" id="280699.M1VJV3"/>
<dbReference type="Gramene" id="CMO332CT">
    <property type="protein sequence ID" value="CMO332CT"/>
    <property type="gene ID" value="CMO332C"/>
</dbReference>
<dbReference type="Proteomes" id="UP000007014">
    <property type="component" value="Chromosome 15"/>
</dbReference>
<accession>M1VJV3</accession>
<reference evidence="6 7" key="1">
    <citation type="journal article" date="2004" name="Nature">
        <title>Genome sequence of the ultrasmall unicellular red alga Cyanidioschyzon merolae 10D.</title>
        <authorList>
            <person name="Matsuzaki M."/>
            <person name="Misumi O."/>
            <person name="Shin-i T."/>
            <person name="Maruyama S."/>
            <person name="Takahara M."/>
            <person name="Miyagishima S."/>
            <person name="Mori T."/>
            <person name="Nishida K."/>
            <person name="Yagisawa F."/>
            <person name="Nishida K."/>
            <person name="Yoshida Y."/>
            <person name="Nishimura Y."/>
            <person name="Nakao S."/>
            <person name="Kobayashi T."/>
            <person name="Momoyama Y."/>
            <person name="Higashiyama T."/>
            <person name="Minoda A."/>
            <person name="Sano M."/>
            <person name="Nomoto H."/>
            <person name="Oishi K."/>
            <person name="Hayashi H."/>
            <person name="Ohta F."/>
            <person name="Nishizaka S."/>
            <person name="Haga S."/>
            <person name="Miura S."/>
            <person name="Morishita T."/>
            <person name="Kabeya Y."/>
            <person name="Terasawa K."/>
            <person name="Suzuki Y."/>
            <person name="Ishii Y."/>
            <person name="Asakawa S."/>
            <person name="Takano H."/>
            <person name="Ohta N."/>
            <person name="Kuroiwa H."/>
            <person name="Tanaka K."/>
            <person name="Shimizu N."/>
            <person name="Sugano S."/>
            <person name="Sato N."/>
            <person name="Nozaki H."/>
            <person name="Ogasawara N."/>
            <person name="Kohara Y."/>
            <person name="Kuroiwa T."/>
        </authorList>
    </citation>
    <scope>NUCLEOTIDE SEQUENCE [LARGE SCALE GENOMIC DNA]</scope>
    <source>
        <strain evidence="6 7">10D</strain>
    </source>
</reference>
<dbReference type="GeneID" id="16995837"/>
<reference evidence="6 7" key="2">
    <citation type="journal article" date="2007" name="BMC Biol.">
        <title>A 100%-complete sequence reveals unusually simple genomic features in the hot-spring red alga Cyanidioschyzon merolae.</title>
        <authorList>
            <person name="Nozaki H."/>
            <person name="Takano H."/>
            <person name="Misumi O."/>
            <person name="Terasawa K."/>
            <person name="Matsuzaki M."/>
            <person name="Maruyama S."/>
            <person name="Nishida K."/>
            <person name="Yagisawa F."/>
            <person name="Yoshida Y."/>
            <person name="Fujiwara T."/>
            <person name="Takio S."/>
            <person name="Tamura K."/>
            <person name="Chung S.J."/>
            <person name="Nakamura S."/>
            <person name="Kuroiwa H."/>
            <person name="Tanaka K."/>
            <person name="Sato N."/>
            <person name="Kuroiwa T."/>
        </authorList>
    </citation>
    <scope>NUCLEOTIDE SEQUENCE [LARGE SCALE GENOMIC DNA]</scope>
    <source>
        <strain evidence="6 7">10D</strain>
    </source>
</reference>
<dbReference type="OrthoDB" id="430293at2759"/>
<dbReference type="InterPro" id="IPR002071">
    <property type="entry name" value="Thermonucl_AS"/>
</dbReference>
<gene>
    <name evidence="6" type="ORF">CYME_CMO332C</name>
</gene>
<dbReference type="Gene3D" id="2.40.50.90">
    <property type="match status" value="1"/>
</dbReference>
<evidence type="ECO:0000313" key="6">
    <source>
        <dbReference type="EMBL" id="BAM81658.1"/>
    </source>
</evidence>
<keyword evidence="4" id="KW-0812">Transmembrane</keyword>
<dbReference type="PROSITE" id="PS50830">
    <property type="entry name" value="TNASE_3"/>
    <property type="match status" value="1"/>
</dbReference>
<keyword evidence="4" id="KW-1133">Transmembrane helix</keyword>
<dbReference type="InterPro" id="IPR016071">
    <property type="entry name" value="Staphylococal_nuclease_OB-fold"/>
</dbReference>
<organism evidence="6 7">
    <name type="scientific">Cyanidioschyzon merolae (strain NIES-3377 / 10D)</name>
    <name type="common">Unicellular red alga</name>
    <dbReference type="NCBI Taxonomy" id="280699"/>
    <lineage>
        <taxon>Eukaryota</taxon>
        <taxon>Rhodophyta</taxon>
        <taxon>Bangiophyceae</taxon>
        <taxon>Cyanidiales</taxon>
        <taxon>Cyanidiaceae</taxon>
        <taxon>Cyanidioschyzon</taxon>
    </lineage>
</organism>
<dbReference type="GO" id="GO:0016787">
    <property type="term" value="F:hydrolase activity"/>
    <property type="evidence" value="ECO:0007669"/>
    <property type="project" value="UniProtKB-KW"/>
</dbReference>
<dbReference type="PANTHER" id="PTHR12302">
    <property type="entry name" value="EBNA2 BINDING PROTEIN P100"/>
    <property type="match status" value="1"/>
</dbReference>
<dbReference type="GO" id="GO:0003676">
    <property type="term" value="F:nucleic acid binding"/>
    <property type="evidence" value="ECO:0007669"/>
    <property type="project" value="InterPro"/>
</dbReference>
<keyword evidence="3" id="KW-0378">Hydrolase</keyword>
<dbReference type="KEGG" id="cme:CYME_CMO332C"/>
<keyword evidence="2" id="KW-0255">Endonuclease</keyword>
<feature type="domain" description="TNase-like" evidence="5">
    <location>
        <begin position="235"/>
        <end position="403"/>
    </location>
</feature>
<dbReference type="InterPro" id="IPR035437">
    <property type="entry name" value="SNase_OB-fold_sf"/>
</dbReference>
<dbReference type="HOGENOM" id="CLU_518145_0_0_1"/>
<dbReference type="SMART" id="SM00318">
    <property type="entry name" value="SNc"/>
    <property type="match status" value="1"/>
</dbReference>
<dbReference type="Pfam" id="PF00565">
    <property type="entry name" value="SNase"/>
    <property type="match status" value="1"/>
</dbReference>
<dbReference type="AlphaFoldDB" id="M1VJV3"/>
<keyword evidence="1" id="KW-0540">Nuclease</keyword>
<protein>
    <submittedName>
        <fullName evidence="6">Similar to micrococcal nuclease, mitochondrial</fullName>
    </submittedName>
</protein>
<dbReference type="PANTHER" id="PTHR12302:SF3">
    <property type="entry name" value="SERINE_THREONINE-PROTEIN KINASE 31"/>
    <property type="match status" value="1"/>
</dbReference>
<proteinExistence type="predicted"/>
<dbReference type="RefSeq" id="XP_005537694.1">
    <property type="nucleotide sequence ID" value="XM_005537637.1"/>
</dbReference>
<dbReference type="EMBL" id="AP006497">
    <property type="protein sequence ID" value="BAM81658.1"/>
    <property type="molecule type" value="Genomic_DNA"/>
</dbReference>
<feature type="transmembrane region" description="Helical" evidence="4">
    <location>
        <begin position="186"/>
        <end position="204"/>
    </location>
</feature>
<evidence type="ECO:0000256" key="3">
    <source>
        <dbReference type="ARBA" id="ARBA00022801"/>
    </source>
</evidence>
<dbReference type="PROSITE" id="PS01284">
    <property type="entry name" value="TNASE_2"/>
    <property type="match status" value="1"/>
</dbReference>
<evidence type="ECO:0000313" key="7">
    <source>
        <dbReference type="Proteomes" id="UP000007014"/>
    </source>
</evidence>
<evidence type="ECO:0000256" key="2">
    <source>
        <dbReference type="ARBA" id="ARBA00022759"/>
    </source>
</evidence>
<dbReference type="SUPFAM" id="SSF50199">
    <property type="entry name" value="Staphylococcal nuclease"/>
    <property type="match status" value="1"/>
</dbReference>
<sequence length="526" mass="59485">MLGNTRRSRGSFSIQIPPYMQQFPLWWLCSLASGYPECPENPGSSLQYLWHRVQLSAAPWNQFMQQQLCALQDSWIFSTLQATGDSFSNPPAVSWPLARGLSVALDSQWTQIRKRITEYVKPLTLESIPTRVPYLASLEERLRPSRMLECQKHLWGRIQSRSAQSNSESRSSVRATSDNSNRYSEWLAIVLTIGATALFLRWIYMGVHRYPTAAHLPPHYLALRNPRTGKIDAGRQLHGLVVHVGDGDNFRVLHTPWLLRWWIRLRWRLSGGQLPYKGNLSSQTIHVRLAGVDAPECAHFGLAGQRFGPQARAWLQRTLLNQPVKLLLYQRDRYGRIVAHVWRPRRIPLLGPLLPGLNVSLEMVRAGYAEVYRGAGACYGHLREALELAERQAQKRRLGMWARSGSHFLSCAGHVAIQSTRKLRSSPWQQLMGALTRPSAYKRLVQVVKQPCGSSPDWKTAPASRVATAIAVSASRTPHQQGRLLASRIPPKTTSSSVLQIRPRLLLRALSTALCQRSRKRHILGS</sequence>
<name>M1VJV3_CYAM1</name>
<evidence type="ECO:0000259" key="5">
    <source>
        <dbReference type="PROSITE" id="PS50830"/>
    </source>
</evidence>
<evidence type="ECO:0000256" key="1">
    <source>
        <dbReference type="ARBA" id="ARBA00022722"/>
    </source>
</evidence>
<dbReference type="GO" id="GO:0005739">
    <property type="term" value="C:mitochondrion"/>
    <property type="evidence" value="ECO:0007669"/>
    <property type="project" value="TreeGrafter"/>
</dbReference>
<keyword evidence="4" id="KW-0472">Membrane</keyword>
<keyword evidence="7" id="KW-1185">Reference proteome</keyword>